<name>A0ABQ3VUZ5_9CHLR</name>
<feature type="domain" description="BON" evidence="2">
    <location>
        <begin position="199"/>
        <end position="247"/>
    </location>
</feature>
<sequence length="263" mass="28903">MESSLQRANLAVDDRESSLESYQEVEEAEHHIHMPGPSLWPVMLSIAILVAVAGMLFIPDAPWVTLVAVPFIIWGIMGWVLEDPMATTHGEEGAEYKRIISLPAHEVLDRARATAEQIVTLGSTAFSNHPVKVEIENETPAGVVLALYGKLELEVQRERLEEGISRVPGVASVRNFIVAEDTVLNTAYERIENLKSQGKLDGATNISVLVENYILHLYGDVPKSSMKYVLEREVVGIPGVRVVVNHIGLNKDIPGNLGKTRNA</sequence>
<keyword evidence="1" id="KW-1133">Transmembrane helix</keyword>
<proteinExistence type="predicted"/>
<comment type="caution">
    <text evidence="3">The sequence shown here is derived from an EMBL/GenBank/DDBJ whole genome shotgun (WGS) entry which is preliminary data.</text>
</comment>
<accession>A0ABQ3VUZ5</accession>
<dbReference type="RefSeq" id="WP_201367140.1">
    <property type="nucleotide sequence ID" value="NZ_BNJJ01000040.1"/>
</dbReference>
<protein>
    <recommendedName>
        <fullName evidence="2">BON domain-containing protein</fullName>
    </recommendedName>
</protein>
<evidence type="ECO:0000313" key="4">
    <source>
        <dbReference type="Proteomes" id="UP000635565"/>
    </source>
</evidence>
<dbReference type="EMBL" id="BNJJ01000040">
    <property type="protein sequence ID" value="GHO89571.1"/>
    <property type="molecule type" value="Genomic_DNA"/>
</dbReference>
<feature type="transmembrane region" description="Helical" evidence="1">
    <location>
        <begin position="63"/>
        <end position="81"/>
    </location>
</feature>
<evidence type="ECO:0000256" key="1">
    <source>
        <dbReference type="SAM" id="Phobius"/>
    </source>
</evidence>
<dbReference type="InterPro" id="IPR007055">
    <property type="entry name" value="BON_dom"/>
</dbReference>
<dbReference type="Proteomes" id="UP000635565">
    <property type="component" value="Unassembled WGS sequence"/>
</dbReference>
<keyword evidence="4" id="KW-1185">Reference proteome</keyword>
<dbReference type="Gene3D" id="1.10.287.70">
    <property type="match status" value="1"/>
</dbReference>
<keyword evidence="1" id="KW-0472">Membrane</keyword>
<feature type="transmembrane region" description="Helical" evidence="1">
    <location>
        <begin position="39"/>
        <end position="57"/>
    </location>
</feature>
<evidence type="ECO:0000259" key="2">
    <source>
        <dbReference type="Pfam" id="PF04972"/>
    </source>
</evidence>
<gene>
    <name evidence="3" type="ORF">KSZ_75770</name>
</gene>
<organism evidence="3 4">
    <name type="scientific">Dictyobacter formicarum</name>
    <dbReference type="NCBI Taxonomy" id="2778368"/>
    <lineage>
        <taxon>Bacteria</taxon>
        <taxon>Bacillati</taxon>
        <taxon>Chloroflexota</taxon>
        <taxon>Ktedonobacteria</taxon>
        <taxon>Ktedonobacterales</taxon>
        <taxon>Dictyobacteraceae</taxon>
        <taxon>Dictyobacter</taxon>
    </lineage>
</organism>
<dbReference type="Pfam" id="PF04972">
    <property type="entry name" value="BON"/>
    <property type="match status" value="1"/>
</dbReference>
<evidence type="ECO:0000313" key="3">
    <source>
        <dbReference type="EMBL" id="GHO89571.1"/>
    </source>
</evidence>
<reference evidence="3 4" key="1">
    <citation type="journal article" date="2021" name="Int. J. Syst. Evol. Microbiol.">
        <title>Reticulibacter mediterranei gen. nov., sp. nov., within the new family Reticulibacteraceae fam. nov., and Ktedonospora formicarum gen. nov., sp. nov., Ktedonobacter robiniae sp. nov., Dictyobacter formicarum sp. nov. and Dictyobacter arantiisoli sp. nov., belonging to the class Ktedonobacteria.</title>
        <authorList>
            <person name="Yabe S."/>
            <person name="Zheng Y."/>
            <person name="Wang C.M."/>
            <person name="Sakai Y."/>
            <person name="Abe K."/>
            <person name="Yokota A."/>
            <person name="Donadio S."/>
            <person name="Cavaletti L."/>
            <person name="Monciardini P."/>
        </authorList>
    </citation>
    <scope>NUCLEOTIDE SEQUENCE [LARGE SCALE GENOMIC DNA]</scope>
    <source>
        <strain evidence="3 4">SOSP1-9</strain>
    </source>
</reference>
<keyword evidence="1" id="KW-0812">Transmembrane</keyword>